<dbReference type="Proteomes" id="UP000598217">
    <property type="component" value="Unassembled WGS sequence"/>
</dbReference>
<protein>
    <submittedName>
        <fullName evidence="2">CubicO group peptidase (Beta-lactamase class C family)</fullName>
    </submittedName>
</protein>
<organism evidence="2 3">
    <name type="scientific">Nocardiopsis terrae</name>
    <dbReference type="NCBI Taxonomy" id="372655"/>
    <lineage>
        <taxon>Bacteria</taxon>
        <taxon>Bacillati</taxon>
        <taxon>Actinomycetota</taxon>
        <taxon>Actinomycetes</taxon>
        <taxon>Streptosporangiales</taxon>
        <taxon>Nocardiopsidaceae</taxon>
        <taxon>Nocardiopsis</taxon>
    </lineage>
</organism>
<sequence length="422" mass="44587">MEQVTRAGGPVPDRPPSPVIDEGHWRGRLAELAERHGVPGAQLGILRTGPAPGGAGELVQVEHGVLNTGTGHPVTAGSVFQIGSITKVLTATLVMGLVDEGALTVDTRIAEVLPELRLAEPGPAAGLTVRHLLNHTSGIDGDVFTDTGRGDDVLERYVAELAGAVVIHPLGATFSYCNSGFPLLGRVVEKVTGLTWDEAMRERLFTPLGLTRTGTLPEEALLHGAALGHVVGLPDPYTLGDSWGLGWIRYGWDGHRLLGHDGNTIGQAAFLRLLPRAGLAVVLLTNGGQTRDLYQELYGEVFDAVAGVRIQEPLTPPREPSAATGTLPRSVYENASQRLEVLEDARGRVLRMTALGPLAELEPEPVRECPMVPVGPGRYAVRPGGQRTWAALTLYILATGEEYAHFGGRALPLVGGPGSGTP</sequence>
<dbReference type="InterPro" id="IPR012338">
    <property type="entry name" value="Beta-lactam/transpept-like"/>
</dbReference>
<comment type="caution">
    <text evidence="2">The sequence shown here is derived from an EMBL/GenBank/DDBJ whole genome shotgun (WGS) entry which is preliminary data.</text>
</comment>
<gene>
    <name evidence="2" type="ORF">H4W79_002209</name>
</gene>
<dbReference type="SUPFAM" id="SSF56601">
    <property type="entry name" value="beta-lactamase/transpeptidase-like"/>
    <property type="match status" value="1"/>
</dbReference>
<reference evidence="2 3" key="1">
    <citation type="submission" date="2020-10" db="EMBL/GenBank/DDBJ databases">
        <title>Sequencing the genomes of 1000 actinobacteria strains.</title>
        <authorList>
            <person name="Klenk H.-P."/>
        </authorList>
    </citation>
    <scope>NUCLEOTIDE SEQUENCE [LARGE SCALE GENOMIC DNA]</scope>
    <source>
        <strain evidence="2 3">DSM 45157</strain>
    </source>
</reference>
<dbReference type="InterPro" id="IPR050491">
    <property type="entry name" value="AmpC-like"/>
</dbReference>
<evidence type="ECO:0000313" key="2">
    <source>
        <dbReference type="EMBL" id="MBE1457995.1"/>
    </source>
</evidence>
<name>A0ABR9HGR0_9ACTN</name>
<dbReference type="InterPro" id="IPR001466">
    <property type="entry name" value="Beta-lactam-related"/>
</dbReference>
<accession>A0ABR9HGR0</accession>
<dbReference type="PANTHER" id="PTHR46825:SF9">
    <property type="entry name" value="BETA-LACTAMASE-RELATED DOMAIN-CONTAINING PROTEIN"/>
    <property type="match status" value="1"/>
</dbReference>
<dbReference type="PANTHER" id="PTHR46825">
    <property type="entry name" value="D-ALANYL-D-ALANINE-CARBOXYPEPTIDASE/ENDOPEPTIDASE AMPH"/>
    <property type="match status" value="1"/>
</dbReference>
<dbReference type="RefSeq" id="WP_191270626.1">
    <property type="nucleotide sequence ID" value="NZ_BMXJ01000004.1"/>
</dbReference>
<dbReference type="Pfam" id="PF00144">
    <property type="entry name" value="Beta-lactamase"/>
    <property type="match status" value="1"/>
</dbReference>
<dbReference type="EMBL" id="JADBDY010000001">
    <property type="protein sequence ID" value="MBE1457995.1"/>
    <property type="molecule type" value="Genomic_DNA"/>
</dbReference>
<evidence type="ECO:0000259" key="1">
    <source>
        <dbReference type="Pfam" id="PF00144"/>
    </source>
</evidence>
<keyword evidence="3" id="KW-1185">Reference proteome</keyword>
<proteinExistence type="predicted"/>
<feature type="domain" description="Beta-lactamase-related" evidence="1">
    <location>
        <begin position="28"/>
        <end position="221"/>
    </location>
</feature>
<evidence type="ECO:0000313" key="3">
    <source>
        <dbReference type="Proteomes" id="UP000598217"/>
    </source>
</evidence>
<dbReference type="Gene3D" id="3.40.710.10">
    <property type="entry name" value="DD-peptidase/beta-lactamase superfamily"/>
    <property type="match status" value="1"/>
</dbReference>